<dbReference type="SUPFAM" id="SSF53335">
    <property type="entry name" value="S-adenosyl-L-methionine-dependent methyltransferases"/>
    <property type="match status" value="1"/>
</dbReference>
<comment type="pathway">
    <text evidence="7 9">tRNA modification; N(7)-methylguanine-tRNA biosynthesis.</text>
</comment>
<proteinExistence type="inferred from homology"/>
<feature type="binding site" evidence="9">
    <location>
        <position position="68"/>
    </location>
    <ligand>
        <name>S-adenosyl-L-methionine</name>
        <dbReference type="ChEBI" id="CHEBI:59789"/>
    </ligand>
</feature>
<sequence>MRLRNVPGARETIIESYFSIQEPKTYRGKWEEEFGNKNPIHIEVGMGKGRFILEMAERNPEINYIGIEKYSSVLVRAVEKTEEFEGKNLRLIRMDAEEIEEVFAPGEVGRIYLNFSDPWPKDRHAKRRLTSTRFLERYHHILAPEGRVIFKTDNRDLFDFSLEQIKEAGWILENCTYDLHNSEFNEGNVMTEYEEKFSAKGNPICRLTAFRHDL</sequence>
<dbReference type="AlphaFoldDB" id="A0A916QC26"/>
<feature type="binding site" evidence="9">
    <location>
        <position position="121"/>
    </location>
    <ligand>
        <name>substrate</name>
    </ligand>
</feature>
<name>A0A916QC26_9FIRM</name>
<evidence type="ECO:0000256" key="7">
    <source>
        <dbReference type="ARBA" id="ARBA00060552"/>
    </source>
</evidence>
<evidence type="ECO:0000313" key="11">
    <source>
        <dbReference type="Proteomes" id="UP000613208"/>
    </source>
</evidence>
<reference evidence="10" key="1">
    <citation type="submission" date="2020-06" db="EMBL/GenBank/DDBJ databases">
        <title>Characterization of fructooligosaccharide metabolism and fructooligosaccharide-degrading enzymes in human commensal butyrate producers.</title>
        <authorList>
            <person name="Tanno H."/>
            <person name="Fujii T."/>
            <person name="Hirano K."/>
            <person name="Maeno S."/>
            <person name="Tonozuka T."/>
            <person name="Sakamoto M."/>
            <person name="Ohkuma M."/>
            <person name="Tochio T."/>
            <person name="Endo A."/>
        </authorList>
    </citation>
    <scope>NUCLEOTIDE SEQUENCE</scope>
    <source>
        <strain evidence="10">JCM 17466</strain>
    </source>
</reference>
<feature type="binding site" evidence="9">
    <location>
        <position position="43"/>
    </location>
    <ligand>
        <name>S-adenosyl-L-methionine</name>
        <dbReference type="ChEBI" id="CHEBI:59789"/>
    </ligand>
</feature>
<comment type="caution">
    <text evidence="9">Lacks conserved residue(s) required for the propagation of feature annotation.</text>
</comment>
<dbReference type="PROSITE" id="PS51625">
    <property type="entry name" value="SAM_MT_TRMB"/>
    <property type="match status" value="1"/>
</dbReference>
<keyword evidence="5 9" id="KW-0949">S-adenosyl-L-methionine</keyword>
<dbReference type="InterPro" id="IPR029063">
    <property type="entry name" value="SAM-dependent_MTases_sf"/>
</dbReference>
<dbReference type="EMBL" id="BLYI01000075">
    <property type="protein sequence ID" value="GFO86760.1"/>
    <property type="molecule type" value="Genomic_DNA"/>
</dbReference>
<keyword evidence="6 9" id="KW-0819">tRNA processing</keyword>
<evidence type="ECO:0000256" key="2">
    <source>
        <dbReference type="ARBA" id="ARBA00003015"/>
    </source>
</evidence>
<comment type="caution">
    <text evidence="10">The sequence shown here is derived from an EMBL/GenBank/DDBJ whole genome shotgun (WGS) entry which is preliminary data.</text>
</comment>
<dbReference type="InterPro" id="IPR055361">
    <property type="entry name" value="tRNA_methyltr_TrmB_bact"/>
</dbReference>
<dbReference type="RefSeq" id="WP_201312403.1">
    <property type="nucleotide sequence ID" value="NZ_BLYI01000075.1"/>
</dbReference>
<dbReference type="GO" id="GO:0008176">
    <property type="term" value="F:tRNA (guanine(46)-N7)-methyltransferase activity"/>
    <property type="evidence" value="ECO:0007669"/>
    <property type="project" value="UniProtKB-UniRule"/>
</dbReference>
<dbReference type="HAMAP" id="MF_01057">
    <property type="entry name" value="tRNA_methyltr_TrmB"/>
    <property type="match status" value="1"/>
</dbReference>
<keyword evidence="3 9" id="KW-0489">Methyltransferase</keyword>
<dbReference type="GO" id="GO:0043527">
    <property type="term" value="C:tRNA methyltransferase complex"/>
    <property type="evidence" value="ECO:0007669"/>
    <property type="project" value="TreeGrafter"/>
</dbReference>
<keyword evidence="11" id="KW-1185">Reference proteome</keyword>
<dbReference type="EC" id="2.1.1.33" evidence="9"/>
<keyword evidence="4 9" id="KW-0808">Transferase</keyword>
<comment type="function">
    <text evidence="2 9">Catalyzes the formation of N(7)-methylguanine at position 46 (m7G46) in tRNA.</text>
</comment>
<evidence type="ECO:0000256" key="8">
    <source>
        <dbReference type="ARBA" id="ARBA00060767"/>
    </source>
</evidence>
<dbReference type="InterPro" id="IPR003358">
    <property type="entry name" value="tRNA_(Gua-N-7)_MeTrfase_Trmb"/>
</dbReference>
<gene>
    <name evidence="9 10" type="primary">trmB</name>
    <name evidence="10" type="ORF">ANBU17_31070</name>
</gene>
<comment type="catalytic activity">
    <reaction evidence="1 9">
        <text>guanosine(46) in tRNA + S-adenosyl-L-methionine = N(7)-methylguanosine(46) in tRNA + S-adenosyl-L-homocysteine</text>
        <dbReference type="Rhea" id="RHEA:42708"/>
        <dbReference type="Rhea" id="RHEA-COMP:10188"/>
        <dbReference type="Rhea" id="RHEA-COMP:10189"/>
        <dbReference type="ChEBI" id="CHEBI:57856"/>
        <dbReference type="ChEBI" id="CHEBI:59789"/>
        <dbReference type="ChEBI" id="CHEBI:74269"/>
        <dbReference type="ChEBI" id="CHEBI:74480"/>
        <dbReference type="EC" id="2.1.1.33"/>
    </reaction>
</comment>
<comment type="similarity">
    <text evidence="8 9">Belongs to the class I-like SAM-binding methyltransferase superfamily. TrmB family.</text>
</comment>
<dbReference type="PANTHER" id="PTHR23417">
    <property type="entry name" value="3-DEOXY-D-MANNO-OCTULOSONIC-ACID TRANSFERASE/TRNA GUANINE-N 7 - -METHYLTRANSFERASE"/>
    <property type="match status" value="1"/>
</dbReference>
<protein>
    <recommendedName>
        <fullName evidence="9">tRNA (guanine-N(7)-)-methyltransferase</fullName>
        <ecNumber evidence="9">2.1.1.33</ecNumber>
    </recommendedName>
    <alternativeName>
        <fullName evidence="9">tRNA (guanine(46)-N(7))-methyltransferase</fullName>
    </alternativeName>
    <alternativeName>
        <fullName evidence="9">tRNA(m7G46)-methyltransferase</fullName>
    </alternativeName>
</protein>
<evidence type="ECO:0000256" key="5">
    <source>
        <dbReference type="ARBA" id="ARBA00022691"/>
    </source>
</evidence>
<evidence type="ECO:0000256" key="6">
    <source>
        <dbReference type="ARBA" id="ARBA00022694"/>
    </source>
</evidence>
<evidence type="ECO:0000256" key="4">
    <source>
        <dbReference type="ARBA" id="ARBA00022679"/>
    </source>
</evidence>
<evidence type="ECO:0000256" key="1">
    <source>
        <dbReference type="ARBA" id="ARBA00000142"/>
    </source>
</evidence>
<feature type="binding site" evidence="9">
    <location>
        <position position="95"/>
    </location>
    <ligand>
        <name>S-adenosyl-L-methionine</name>
        <dbReference type="ChEBI" id="CHEBI:59789"/>
    </ligand>
</feature>
<accession>A0A916QC26</accession>
<dbReference type="FunFam" id="3.40.50.150:FF:000035">
    <property type="entry name" value="tRNA (guanine-N(7)-)-methyltransferase"/>
    <property type="match status" value="1"/>
</dbReference>
<dbReference type="CDD" id="cd02440">
    <property type="entry name" value="AdoMet_MTases"/>
    <property type="match status" value="1"/>
</dbReference>
<dbReference type="Pfam" id="PF02390">
    <property type="entry name" value="Methyltransf_4"/>
    <property type="match status" value="1"/>
</dbReference>
<evidence type="ECO:0000256" key="3">
    <source>
        <dbReference type="ARBA" id="ARBA00022603"/>
    </source>
</evidence>
<evidence type="ECO:0000256" key="9">
    <source>
        <dbReference type="HAMAP-Rule" id="MF_01057"/>
    </source>
</evidence>
<feature type="binding site" evidence="9">
    <location>
        <position position="117"/>
    </location>
    <ligand>
        <name>S-adenosyl-L-methionine</name>
        <dbReference type="ChEBI" id="CHEBI:59789"/>
    </ligand>
</feature>
<dbReference type="Proteomes" id="UP000613208">
    <property type="component" value="Unassembled WGS sequence"/>
</dbReference>
<feature type="binding site" evidence="9">
    <location>
        <position position="153"/>
    </location>
    <ligand>
        <name>substrate</name>
    </ligand>
</feature>
<feature type="binding site" evidence="9">
    <location>
        <begin position="191"/>
        <end position="194"/>
    </location>
    <ligand>
        <name>substrate</name>
    </ligand>
</feature>
<organism evidence="10 11">
    <name type="scientific">Anaerostipes butyraticus</name>
    <dbReference type="NCBI Taxonomy" id="645466"/>
    <lineage>
        <taxon>Bacteria</taxon>
        <taxon>Bacillati</taxon>
        <taxon>Bacillota</taxon>
        <taxon>Clostridia</taxon>
        <taxon>Lachnospirales</taxon>
        <taxon>Lachnospiraceae</taxon>
        <taxon>Anaerostipes</taxon>
    </lineage>
</organism>
<evidence type="ECO:0000313" key="10">
    <source>
        <dbReference type="EMBL" id="GFO86760.1"/>
    </source>
</evidence>
<dbReference type="Gene3D" id="3.40.50.150">
    <property type="entry name" value="Vaccinia Virus protein VP39"/>
    <property type="match status" value="1"/>
</dbReference>
<dbReference type="NCBIfam" id="TIGR00091">
    <property type="entry name" value="tRNA (guanosine(46)-N7)-methyltransferase TrmB"/>
    <property type="match status" value="1"/>
</dbReference>
<dbReference type="NCBIfam" id="NF001080">
    <property type="entry name" value="PRK00121.2-2"/>
    <property type="match status" value="1"/>
</dbReference>
<dbReference type="PANTHER" id="PTHR23417:SF14">
    <property type="entry name" value="PENTACOTRIPEPTIDE-REPEAT REGION OF PRORP DOMAIN-CONTAINING PROTEIN"/>
    <property type="match status" value="1"/>
</dbReference>